<dbReference type="PRINTS" id="PR00368">
    <property type="entry name" value="FADPNR"/>
</dbReference>
<dbReference type="AlphaFoldDB" id="A0A370GSY2"/>
<dbReference type="Pfam" id="PF13450">
    <property type="entry name" value="NAD_binding_8"/>
    <property type="match status" value="1"/>
</dbReference>
<dbReference type="Proteomes" id="UP000254720">
    <property type="component" value="Unassembled WGS sequence"/>
</dbReference>
<reference evidence="4 5" key="1">
    <citation type="submission" date="2018-07" db="EMBL/GenBank/DDBJ databases">
        <title>Genomic Encyclopedia of Type Strains, Phase IV (KMG-IV): sequencing the most valuable type-strain genomes for metagenomic binning, comparative biology and taxonomic classification.</title>
        <authorList>
            <person name="Goeker M."/>
        </authorList>
    </citation>
    <scope>NUCLEOTIDE SEQUENCE [LARGE SCALE GENOMIC DNA]</scope>
    <source>
        <strain evidence="4 5">DSM 16500</strain>
    </source>
</reference>
<name>A0A370GSY2_9COXI</name>
<dbReference type="RefSeq" id="WP_114833864.1">
    <property type="nucleotide sequence ID" value="NZ_LR699114.1"/>
</dbReference>
<dbReference type="PRINTS" id="PR00469">
    <property type="entry name" value="PNDRDTASEII"/>
</dbReference>
<feature type="domain" description="FAD/NAD(P)-binding" evidence="3">
    <location>
        <begin position="199"/>
        <end position="276"/>
    </location>
</feature>
<dbReference type="InterPro" id="IPR036188">
    <property type="entry name" value="FAD/NAD-bd_sf"/>
</dbReference>
<dbReference type="Pfam" id="PF07992">
    <property type="entry name" value="Pyr_redox_2"/>
    <property type="match status" value="1"/>
</dbReference>
<sequence length="291" mass="32303">MNAAVIIGGGPAGCQCALWLSMLGYKAIIVEQSDRLGGLQASSPYQNNWMLGVMHLTGREYAKHIQQHIEWMNIPVFFNQTPTHIQSLSTGFTVQLSDKVIDAYNVVIATGVKPCRDYFSESADTIIGPGQRIFDFDFANKRVAILGGGDNAAENYDLIQQQKPTACHVYTRTIRARKSLWGLVHPEDVYLFPYDVDQAAKTITHQGETRRYDVIIVLYGWEANFPSCLLSLESVLRDDRGFIATDMYCRTPVAGIYAIGEVANRMHPCVTTAMADGVVAAKAIQEDMDKK</sequence>
<dbReference type="Gene3D" id="3.50.50.60">
    <property type="entry name" value="FAD/NAD(P)-binding domain"/>
    <property type="match status" value="3"/>
</dbReference>
<evidence type="ECO:0000259" key="3">
    <source>
        <dbReference type="Pfam" id="PF07992"/>
    </source>
</evidence>
<organism evidence="4 5">
    <name type="scientific">Aquicella lusitana</name>
    <dbReference type="NCBI Taxonomy" id="254246"/>
    <lineage>
        <taxon>Bacteria</taxon>
        <taxon>Pseudomonadati</taxon>
        <taxon>Pseudomonadota</taxon>
        <taxon>Gammaproteobacteria</taxon>
        <taxon>Legionellales</taxon>
        <taxon>Coxiellaceae</taxon>
        <taxon>Aquicella</taxon>
    </lineage>
</organism>
<evidence type="ECO:0000313" key="4">
    <source>
        <dbReference type="EMBL" id="RDI46569.1"/>
    </source>
</evidence>
<evidence type="ECO:0000313" key="5">
    <source>
        <dbReference type="Proteomes" id="UP000254720"/>
    </source>
</evidence>
<evidence type="ECO:0000256" key="1">
    <source>
        <dbReference type="ARBA" id="ARBA00022630"/>
    </source>
</evidence>
<proteinExistence type="predicted"/>
<dbReference type="InterPro" id="IPR023753">
    <property type="entry name" value="FAD/NAD-binding_dom"/>
</dbReference>
<dbReference type="EMBL" id="QQAX01000005">
    <property type="protein sequence ID" value="RDI46569.1"/>
    <property type="molecule type" value="Genomic_DNA"/>
</dbReference>
<dbReference type="PANTHER" id="PTHR48105">
    <property type="entry name" value="THIOREDOXIN REDUCTASE 1-RELATED-RELATED"/>
    <property type="match status" value="1"/>
</dbReference>
<dbReference type="SUPFAM" id="SSF51905">
    <property type="entry name" value="FAD/NAD(P)-binding domain"/>
    <property type="match status" value="1"/>
</dbReference>
<keyword evidence="5" id="KW-1185">Reference proteome</keyword>
<dbReference type="InterPro" id="IPR050097">
    <property type="entry name" value="Ferredoxin-NADP_redctase_2"/>
</dbReference>
<keyword evidence="1" id="KW-0285">Flavoprotein</keyword>
<evidence type="ECO:0000256" key="2">
    <source>
        <dbReference type="ARBA" id="ARBA00023002"/>
    </source>
</evidence>
<protein>
    <submittedName>
        <fullName evidence="4">Thioredoxin reductase</fullName>
    </submittedName>
</protein>
<keyword evidence="2" id="KW-0560">Oxidoreductase</keyword>
<gene>
    <name evidence="4" type="ORF">C8D86_10593</name>
</gene>
<accession>A0A370GSY2</accession>
<comment type="caution">
    <text evidence="4">The sequence shown here is derived from an EMBL/GenBank/DDBJ whole genome shotgun (WGS) entry which is preliminary data.</text>
</comment>
<dbReference type="OrthoDB" id="9795712at2"/>
<dbReference type="GO" id="GO:0016491">
    <property type="term" value="F:oxidoreductase activity"/>
    <property type="evidence" value="ECO:0007669"/>
    <property type="project" value="UniProtKB-KW"/>
</dbReference>
<dbReference type="Pfam" id="PF13738">
    <property type="entry name" value="Pyr_redox_3"/>
    <property type="match status" value="1"/>
</dbReference>